<dbReference type="Pfam" id="PF00046">
    <property type="entry name" value="Homeodomain"/>
    <property type="match status" value="1"/>
</dbReference>
<evidence type="ECO:0000313" key="10">
    <source>
        <dbReference type="EMBL" id="KPM07573.1"/>
    </source>
</evidence>
<feature type="compositionally biased region" description="Low complexity" evidence="8">
    <location>
        <begin position="97"/>
        <end position="106"/>
    </location>
</feature>
<evidence type="ECO:0000256" key="2">
    <source>
        <dbReference type="ARBA" id="ARBA00022473"/>
    </source>
</evidence>
<comment type="subcellular location">
    <subcellularLocation>
        <location evidence="1 6 7">Nucleus</location>
    </subcellularLocation>
</comment>
<dbReference type="Proteomes" id="UP000616769">
    <property type="component" value="Unassembled WGS sequence"/>
</dbReference>
<evidence type="ECO:0000256" key="4">
    <source>
        <dbReference type="ARBA" id="ARBA00023155"/>
    </source>
</evidence>
<dbReference type="EMBL" id="JXLN01011701">
    <property type="protein sequence ID" value="KPM07573.1"/>
    <property type="molecule type" value="Genomic_DNA"/>
</dbReference>
<dbReference type="VEuPathDB" id="VectorBase:SSCA002601"/>
<keyword evidence="5 6" id="KW-0539">Nucleus</keyword>
<feature type="domain" description="Homeobox" evidence="9">
    <location>
        <begin position="12"/>
        <end position="72"/>
    </location>
</feature>
<dbReference type="PANTHER" id="PTHR45793:SF5">
    <property type="entry name" value="HOMEOTIC PROTEIN OCELLILESS"/>
    <property type="match status" value="1"/>
</dbReference>
<dbReference type="Gene3D" id="1.10.10.60">
    <property type="entry name" value="Homeodomain-like"/>
    <property type="match status" value="1"/>
</dbReference>
<dbReference type="PROSITE" id="PS00027">
    <property type="entry name" value="HOMEOBOX_1"/>
    <property type="match status" value="1"/>
</dbReference>
<feature type="region of interest" description="Disordered" evidence="8">
    <location>
        <begin position="69"/>
        <end position="134"/>
    </location>
</feature>
<keyword evidence="3 6" id="KW-0238">DNA-binding</keyword>
<reference evidence="10 11" key="1">
    <citation type="journal article" date="2015" name="Parasit. Vectors">
        <title>Draft genome of the scabies mite.</title>
        <authorList>
            <person name="Rider S.D.Jr."/>
            <person name="Morgan M.S."/>
            <person name="Arlian L.G."/>
        </authorList>
    </citation>
    <scope>NUCLEOTIDE SEQUENCE [LARGE SCALE GENOMIC DNA]</scope>
    <source>
        <strain evidence="10">Arlian Lab</strain>
    </source>
</reference>
<protein>
    <submittedName>
        <fullName evidence="10">Homeobox protein OTX1-like protein</fullName>
    </submittedName>
</protein>
<dbReference type="GO" id="GO:0000981">
    <property type="term" value="F:DNA-binding transcription factor activity, RNA polymerase II-specific"/>
    <property type="evidence" value="ECO:0007669"/>
    <property type="project" value="InterPro"/>
</dbReference>
<dbReference type="InterPro" id="IPR001356">
    <property type="entry name" value="HD"/>
</dbReference>
<evidence type="ECO:0000256" key="8">
    <source>
        <dbReference type="SAM" id="MobiDB-lite"/>
    </source>
</evidence>
<feature type="compositionally biased region" description="Low complexity" evidence="8">
    <location>
        <begin position="70"/>
        <end position="84"/>
    </location>
</feature>
<dbReference type="GO" id="GO:0000978">
    <property type="term" value="F:RNA polymerase II cis-regulatory region sequence-specific DNA binding"/>
    <property type="evidence" value="ECO:0007669"/>
    <property type="project" value="TreeGrafter"/>
</dbReference>
<dbReference type="SMART" id="SM00389">
    <property type="entry name" value="HOX"/>
    <property type="match status" value="1"/>
</dbReference>
<dbReference type="GO" id="GO:0005634">
    <property type="term" value="C:nucleus"/>
    <property type="evidence" value="ECO:0007669"/>
    <property type="project" value="UniProtKB-SubCell"/>
</dbReference>
<dbReference type="AlphaFoldDB" id="A0A132A9D3"/>
<feature type="non-terminal residue" evidence="10">
    <location>
        <position position="1"/>
    </location>
</feature>
<comment type="caution">
    <text evidence="10">The sequence shown here is derived from an EMBL/GenBank/DDBJ whole genome shotgun (WGS) entry which is preliminary data.</text>
</comment>
<evidence type="ECO:0000256" key="1">
    <source>
        <dbReference type="ARBA" id="ARBA00004123"/>
    </source>
</evidence>
<sequence>SISPNGPNQPPRKQRRERTTFTRAQLDILEALFGKTRYPDIFMREEVALKINLPESRVQVWFKNRRAKCRQQAQQAQNGNQSSKNRPKKVKSPPPTGSNTSSPPASLHRDSPYKPSSLSSITSSSNSTSSLCSSVTSNNSSANMSYSSIWSPAAIAPVSDLMAGNSCMQRATAAYHNHQMASNAPAPSGHCYPSQSYGHAPTYHYGNMDYHAMSAMPSMSHHTHLGASMSSAALNQMATPPMSAHMNPMSSHTGSHLAGVGQSRSSPHGSIQNDCLDYNPEKANWKFQVL</sequence>
<feature type="compositionally biased region" description="Polar residues" evidence="8">
    <location>
        <begin position="262"/>
        <end position="271"/>
    </location>
</feature>
<dbReference type="SUPFAM" id="SSF46689">
    <property type="entry name" value="Homeodomain-like"/>
    <property type="match status" value="1"/>
</dbReference>
<dbReference type="PANTHER" id="PTHR45793">
    <property type="entry name" value="HOMEOBOX PROTEIN"/>
    <property type="match status" value="1"/>
</dbReference>
<dbReference type="InterPro" id="IPR009057">
    <property type="entry name" value="Homeodomain-like_sf"/>
</dbReference>
<dbReference type="FunFam" id="1.10.10.60:FF:000142">
    <property type="entry name" value="homeobox protein OTX2 isoform X2"/>
    <property type="match status" value="1"/>
</dbReference>
<gene>
    <name evidence="10" type="ORF">QR98_0060700</name>
</gene>
<keyword evidence="2" id="KW-0217">Developmental protein</keyword>
<name>A0A132A9D3_SARSC</name>
<evidence type="ECO:0000256" key="5">
    <source>
        <dbReference type="ARBA" id="ARBA00023242"/>
    </source>
</evidence>
<organism evidence="10 11">
    <name type="scientific">Sarcoptes scabiei</name>
    <name type="common">Itch mite</name>
    <name type="synonym">Acarus scabiei</name>
    <dbReference type="NCBI Taxonomy" id="52283"/>
    <lineage>
        <taxon>Eukaryota</taxon>
        <taxon>Metazoa</taxon>
        <taxon>Ecdysozoa</taxon>
        <taxon>Arthropoda</taxon>
        <taxon>Chelicerata</taxon>
        <taxon>Arachnida</taxon>
        <taxon>Acari</taxon>
        <taxon>Acariformes</taxon>
        <taxon>Sarcoptiformes</taxon>
        <taxon>Astigmata</taxon>
        <taxon>Psoroptidia</taxon>
        <taxon>Sarcoptoidea</taxon>
        <taxon>Sarcoptidae</taxon>
        <taxon>Sarcoptinae</taxon>
        <taxon>Sarcoptes</taxon>
    </lineage>
</organism>
<dbReference type="PROSITE" id="PS50071">
    <property type="entry name" value="HOMEOBOX_2"/>
    <property type="match status" value="1"/>
</dbReference>
<evidence type="ECO:0000259" key="9">
    <source>
        <dbReference type="PROSITE" id="PS50071"/>
    </source>
</evidence>
<keyword evidence="4 6" id="KW-0371">Homeobox</keyword>
<feature type="DNA-binding region" description="Homeobox" evidence="6">
    <location>
        <begin position="14"/>
        <end position="73"/>
    </location>
</feature>
<evidence type="ECO:0000256" key="6">
    <source>
        <dbReference type="PROSITE-ProRule" id="PRU00108"/>
    </source>
</evidence>
<evidence type="ECO:0000256" key="3">
    <source>
        <dbReference type="ARBA" id="ARBA00023125"/>
    </source>
</evidence>
<feature type="region of interest" description="Disordered" evidence="8">
    <location>
        <begin position="247"/>
        <end position="271"/>
    </location>
</feature>
<evidence type="ECO:0000313" key="11">
    <source>
        <dbReference type="Proteomes" id="UP000616769"/>
    </source>
</evidence>
<dbReference type="CDD" id="cd00086">
    <property type="entry name" value="homeodomain"/>
    <property type="match status" value="1"/>
</dbReference>
<proteinExistence type="predicted"/>
<dbReference type="InterPro" id="IPR017970">
    <property type="entry name" value="Homeobox_CS"/>
</dbReference>
<feature type="compositionally biased region" description="Low complexity" evidence="8">
    <location>
        <begin position="116"/>
        <end position="134"/>
    </location>
</feature>
<evidence type="ECO:0000256" key="7">
    <source>
        <dbReference type="RuleBase" id="RU000682"/>
    </source>
</evidence>
<accession>A0A132A9D3</accession>
<dbReference type="OrthoDB" id="6159439at2759"/>